<gene>
    <name evidence="2" type="ORF">GEOBRER4_n4011</name>
</gene>
<sequence length="133" mass="14451">MEKVKTAAVNIAAIALISLVLIWGNTLYRQHAQFEKGEQGSASGNFTAAVAGYEAAIHMYTPWSSVVEKSAQKLWAIGEAAERSGDVPRALIAYRALRSSFLSAAGLYTPGEDWIKRCDARIAQLVPLQQGQR</sequence>
<accession>A0A6S6M5N7</accession>
<keyword evidence="1" id="KW-1133">Transmembrane helix</keyword>
<name>A0A6S6M5N7_9BACT</name>
<dbReference type="EMBL" id="AP023213">
    <property type="protein sequence ID" value="BCG49108.1"/>
    <property type="molecule type" value="Genomic_DNA"/>
</dbReference>
<feature type="transmembrane region" description="Helical" evidence="1">
    <location>
        <begin position="6"/>
        <end position="28"/>
    </location>
</feature>
<evidence type="ECO:0000313" key="2">
    <source>
        <dbReference type="EMBL" id="BCG49108.1"/>
    </source>
</evidence>
<dbReference type="RefSeq" id="WP_185243644.1">
    <property type="nucleotide sequence ID" value="NZ_AP023213.1"/>
</dbReference>
<keyword evidence="1" id="KW-0472">Membrane</keyword>
<dbReference type="Proteomes" id="UP000515472">
    <property type="component" value="Chromosome"/>
</dbReference>
<evidence type="ECO:0008006" key="4">
    <source>
        <dbReference type="Google" id="ProtNLM"/>
    </source>
</evidence>
<reference evidence="2 3" key="1">
    <citation type="submission" date="2020-06" db="EMBL/GenBank/DDBJ databases">
        <title>Interaction of electrochemicaly active bacteria, Geobacter bremensis R4 on different carbon anode.</title>
        <authorList>
            <person name="Meng L."/>
            <person name="Yoshida N."/>
        </authorList>
    </citation>
    <scope>NUCLEOTIDE SEQUENCE [LARGE SCALE GENOMIC DNA]</scope>
    <source>
        <strain evidence="2 3">R4</strain>
    </source>
</reference>
<protein>
    <recommendedName>
        <fullName evidence="4">Tetratricopeptide repeat protein</fullName>
    </recommendedName>
</protein>
<evidence type="ECO:0000256" key="1">
    <source>
        <dbReference type="SAM" id="Phobius"/>
    </source>
</evidence>
<keyword evidence="1" id="KW-0812">Transmembrane</keyword>
<proteinExistence type="predicted"/>
<organism evidence="2 3">
    <name type="scientific">Citrifermentans bremense</name>
    <dbReference type="NCBI Taxonomy" id="60035"/>
    <lineage>
        <taxon>Bacteria</taxon>
        <taxon>Pseudomonadati</taxon>
        <taxon>Thermodesulfobacteriota</taxon>
        <taxon>Desulfuromonadia</taxon>
        <taxon>Geobacterales</taxon>
        <taxon>Geobacteraceae</taxon>
        <taxon>Citrifermentans</taxon>
    </lineage>
</organism>
<dbReference type="KEGG" id="gbn:GEOBRER4_38580"/>
<evidence type="ECO:0000313" key="3">
    <source>
        <dbReference type="Proteomes" id="UP000515472"/>
    </source>
</evidence>
<dbReference type="AlphaFoldDB" id="A0A6S6M5N7"/>
<keyword evidence="3" id="KW-1185">Reference proteome</keyword>